<accession>A0A377M2V0</accession>
<evidence type="ECO:0000313" key="2">
    <source>
        <dbReference type="Proteomes" id="UP000255106"/>
    </source>
</evidence>
<dbReference type="Proteomes" id="UP000255106">
    <property type="component" value="Unassembled WGS sequence"/>
</dbReference>
<gene>
    <name evidence="1" type="ORF">NCTC10005_04651</name>
</gene>
<sequence>MQYLRDGRQQCIPNLMTKTIVNVFKIVDIDEHQGRFPARLAQFIQFVVNALFEQTSVRDIQ</sequence>
<organism evidence="1 2">
    <name type="scientific">Enterobacter cloacae</name>
    <dbReference type="NCBI Taxonomy" id="550"/>
    <lineage>
        <taxon>Bacteria</taxon>
        <taxon>Pseudomonadati</taxon>
        <taxon>Pseudomonadota</taxon>
        <taxon>Gammaproteobacteria</taxon>
        <taxon>Enterobacterales</taxon>
        <taxon>Enterobacteriaceae</taxon>
        <taxon>Enterobacter</taxon>
        <taxon>Enterobacter cloacae complex</taxon>
    </lineage>
</organism>
<evidence type="ECO:0000313" key="1">
    <source>
        <dbReference type="EMBL" id="STQ11870.1"/>
    </source>
</evidence>
<name>A0A377M2V0_ENTCL</name>
<dbReference type="AlphaFoldDB" id="A0A377M2V0"/>
<dbReference type="EMBL" id="UGJB01000004">
    <property type="protein sequence ID" value="STQ11870.1"/>
    <property type="molecule type" value="Genomic_DNA"/>
</dbReference>
<protein>
    <submittedName>
        <fullName evidence="1">Uncharacterized protein</fullName>
    </submittedName>
</protein>
<reference evidence="1 2" key="1">
    <citation type="submission" date="2018-06" db="EMBL/GenBank/DDBJ databases">
        <authorList>
            <consortium name="Pathogen Informatics"/>
            <person name="Doyle S."/>
        </authorList>
    </citation>
    <scope>NUCLEOTIDE SEQUENCE [LARGE SCALE GENOMIC DNA]</scope>
    <source>
        <strain evidence="1 2">NCTC10005</strain>
    </source>
</reference>
<proteinExistence type="predicted"/>